<dbReference type="GO" id="GO:0070403">
    <property type="term" value="F:NAD+ binding"/>
    <property type="evidence" value="ECO:0007669"/>
    <property type="project" value="UniProtKB-UniRule"/>
</dbReference>
<keyword evidence="3" id="KW-0862">Zinc</keyword>
<keyword evidence="3" id="KW-0963">Cytoplasm</keyword>
<keyword evidence="7" id="KW-1185">Reference proteome</keyword>
<accession>A0A1Y6BZ33</accession>
<comment type="subcellular location">
    <subcellularLocation>
        <location evidence="3">Cytoplasm</location>
    </subcellularLocation>
</comment>
<dbReference type="Gene3D" id="3.40.50.1220">
    <property type="entry name" value="TPP-binding domain"/>
    <property type="match status" value="1"/>
</dbReference>
<feature type="binding site" evidence="3">
    <location>
        <position position="134"/>
    </location>
    <ligand>
        <name>Zn(2+)</name>
        <dbReference type="ChEBI" id="CHEBI:29105"/>
    </ligand>
</feature>
<feature type="binding site" evidence="3">
    <location>
        <begin position="10"/>
        <end position="29"/>
    </location>
    <ligand>
        <name>NAD(+)</name>
        <dbReference type="ChEBI" id="CHEBI:57540"/>
    </ligand>
</feature>
<comment type="similarity">
    <text evidence="3">Belongs to the sirtuin family. Class III subfamily.</text>
</comment>
<dbReference type="STRING" id="1513793.SAMN06296036_11164"/>
<dbReference type="InterPro" id="IPR003000">
    <property type="entry name" value="Sirtuin"/>
</dbReference>
<comment type="cofactor">
    <cofactor evidence="3">
        <name>Zn(2+)</name>
        <dbReference type="ChEBI" id="CHEBI:29105"/>
    </cofactor>
    <text evidence="3">Binds 1 zinc ion per subunit.</text>
</comment>
<comment type="caution">
    <text evidence="3 4">Lacks conserved residue(s) required for the propagation of feature annotation.</text>
</comment>
<dbReference type="GO" id="GO:0036054">
    <property type="term" value="F:protein-malonyllysine demalonylase activity"/>
    <property type="evidence" value="ECO:0007669"/>
    <property type="project" value="InterPro"/>
</dbReference>
<dbReference type="Pfam" id="PF02146">
    <property type="entry name" value="SIR2"/>
    <property type="match status" value="1"/>
</dbReference>
<comment type="catalytic activity">
    <reaction evidence="3">
        <text>N(6)-succinyl-L-lysyl-[protein] + NAD(+) + H2O = 2''-O-succinyl-ADP-D-ribose + nicotinamide + L-lysyl-[protein]</text>
        <dbReference type="Rhea" id="RHEA:47668"/>
        <dbReference type="Rhea" id="RHEA-COMP:9752"/>
        <dbReference type="Rhea" id="RHEA-COMP:11877"/>
        <dbReference type="ChEBI" id="CHEBI:15377"/>
        <dbReference type="ChEBI" id="CHEBI:17154"/>
        <dbReference type="ChEBI" id="CHEBI:29969"/>
        <dbReference type="ChEBI" id="CHEBI:57540"/>
        <dbReference type="ChEBI" id="CHEBI:87830"/>
        <dbReference type="ChEBI" id="CHEBI:87832"/>
    </reaction>
</comment>
<dbReference type="GO" id="GO:0005737">
    <property type="term" value="C:cytoplasm"/>
    <property type="evidence" value="ECO:0007669"/>
    <property type="project" value="UniProtKB-SubCell"/>
</dbReference>
<feature type="domain" description="Deacetylase sirtuin-type" evidence="5">
    <location>
        <begin position="1"/>
        <end position="233"/>
    </location>
</feature>
<dbReference type="Proteomes" id="UP000192907">
    <property type="component" value="Unassembled WGS sequence"/>
</dbReference>
<dbReference type="PANTHER" id="PTHR11085">
    <property type="entry name" value="NAD-DEPENDENT PROTEIN DEACYLASE SIRTUIN-5, MITOCHONDRIAL-RELATED"/>
    <property type="match status" value="1"/>
</dbReference>
<feature type="binding site" evidence="3">
    <location>
        <begin position="89"/>
        <end position="92"/>
    </location>
    <ligand>
        <name>NAD(+)</name>
        <dbReference type="ChEBI" id="CHEBI:57540"/>
    </ligand>
</feature>
<evidence type="ECO:0000313" key="7">
    <source>
        <dbReference type="Proteomes" id="UP000192907"/>
    </source>
</evidence>
<dbReference type="EC" id="2.3.1.286" evidence="3"/>
<gene>
    <name evidence="3" type="primary">cobB</name>
    <name evidence="6" type="ORF">SAMN06296036_11164</name>
</gene>
<feature type="binding site" evidence="3">
    <location>
        <begin position="174"/>
        <end position="176"/>
    </location>
    <ligand>
        <name>NAD(+)</name>
        <dbReference type="ChEBI" id="CHEBI:57540"/>
    </ligand>
</feature>
<keyword evidence="1" id="KW-0808">Transferase</keyword>
<protein>
    <recommendedName>
        <fullName evidence="3">NAD-dependent protein deacylase</fullName>
        <ecNumber evidence="3">2.3.1.286</ecNumber>
    </recommendedName>
    <alternativeName>
        <fullName evidence="3">Regulatory protein SIR2 homolog</fullName>
    </alternativeName>
</protein>
<evidence type="ECO:0000256" key="4">
    <source>
        <dbReference type="PROSITE-ProRule" id="PRU00236"/>
    </source>
</evidence>
<keyword evidence="2 3" id="KW-0520">NAD</keyword>
<reference evidence="7" key="1">
    <citation type="submission" date="2017-04" db="EMBL/GenBank/DDBJ databases">
        <authorList>
            <person name="Varghese N."/>
            <person name="Submissions S."/>
        </authorList>
    </citation>
    <scope>NUCLEOTIDE SEQUENCE [LARGE SCALE GENOMIC DNA]</scope>
    <source>
        <strain evidence="7">RKEM611</strain>
    </source>
</reference>
<evidence type="ECO:0000256" key="1">
    <source>
        <dbReference type="ARBA" id="ARBA00022679"/>
    </source>
</evidence>
<feature type="binding site" evidence="3">
    <location>
        <position position="57"/>
    </location>
    <ligand>
        <name>substrate</name>
    </ligand>
</feature>
<dbReference type="InterPro" id="IPR027546">
    <property type="entry name" value="Sirtuin_class_III"/>
</dbReference>
<dbReference type="InterPro" id="IPR026590">
    <property type="entry name" value="Ssirtuin_cat_dom"/>
</dbReference>
<evidence type="ECO:0000256" key="3">
    <source>
        <dbReference type="HAMAP-Rule" id="MF_01121"/>
    </source>
</evidence>
<dbReference type="OrthoDB" id="5290598at2"/>
<dbReference type="SUPFAM" id="SSF52467">
    <property type="entry name" value="DHS-like NAD/FAD-binding domain"/>
    <property type="match status" value="1"/>
</dbReference>
<dbReference type="InterPro" id="IPR050134">
    <property type="entry name" value="NAD-dep_sirtuin_deacylases"/>
</dbReference>
<dbReference type="CDD" id="cd01412">
    <property type="entry name" value="SIRT5_Af1_CobB"/>
    <property type="match status" value="1"/>
</dbReference>
<comment type="function">
    <text evidence="3">NAD-dependent lysine deacetylase and desuccinylase that specifically removes acetyl and succinyl groups on target proteins. Modulates the activities of several proteins which are inactive in their acylated form.</text>
</comment>
<comment type="catalytic activity">
    <reaction evidence="3">
        <text>N(6)-acetyl-L-lysyl-[protein] + NAD(+) + H2O = 2''-O-acetyl-ADP-D-ribose + nicotinamide + L-lysyl-[protein]</text>
        <dbReference type="Rhea" id="RHEA:43636"/>
        <dbReference type="Rhea" id="RHEA-COMP:9752"/>
        <dbReference type="Rhea" id="RHEA-COMP:10731"/>
        <dbReference type="ChEBI" id="CHEBI:15377"/>
        <dbReference type="ChEBI" id="CHEBI:17154"/>
        <dbReference type="ChEBI" id="CHEBI:29969"/>
        <dbReference type="ChEBI" id="CHEBI:57540"/>
        <dbReference type="ChEBI" id="CHEBI:61930"/>
        <dbReference type="ChEBI" id="CHEBI:83767"/>
        <dbReference type="EC" id="2.3.1.286"/>
    </reaction>
</comment>
<feature type="binding site" evidence="3">
    <location>
        <position position="217"/>
    </location>
    <ligand>
        <name>NAD(+)</name>
        <dbReference type="ChEBI" id="CHEBI:57540"/>
    </ligand>
</feature>
<proteinExistence type="inferred from homology"/>
<dbReference type="GO" id="GO:0017136">
    <property type="term" value="F:histone deacetylase activity, NAD-dependent"/>
    <property type="evidence" value="ECO:0007669"/>
    <property type="project" value="TreeGrafter"/>
</dbReference>
<dbReference type="InterPro" id="IPR026591">
    <property type="entry name" value="Sirtuin_cat_small_dom_sf"/>
</dbReference>
<dbReference type="GO" id="GO:0008270">
    <property type="term" value="F:zinc ion binding"/>
    <property type="evidence" value="ECO:0007669"/>
    <property type="project" value="UniProtKB-UniRule"/>
</dbReference>
<feature type="active site" description="Proton acceptor" evidence="3">
    <location>
        <position position="107"/>
    </location>
</feature>
<name>A0A1Y6BZ33_9BACT</name>
<comment type="domain">
    <text evidence="3">2 residues (Tyr-54 and Arg-57) present in a large hydrophobic pocket are probably involved in substrate specificity. They are important for desuccinylation activity, but dispensable for deacetylation activity.</text>
</comment>
<evidence type="ECO:0000256" key="2">
    <source>
        <dbReference type="ARBA" id="ARBA00023027"/>
    </source>
</evidence>
<keyword evidence="3" id="KW-0479">Metal-binding</keyword>
<dbReference type="Gene3D" id="3.30.1600.10">
    <property type="entry name" value="SIR2/SIRT2 'Small Domain"/>
    <property type="match status" value="1"/>
</dbReference>
<dbReference type="GO" id="GO:0036055">
    <property type="term" value="F:protein-succinyllysine desuccinylase activity"/>
    <property type="evidence" value="ECO:0007669"/>
    <property type="project" value="UniProtKB-UniRule"/>
</dbReference>
<dbReference type="InterPro" id="IPR029035">
    <property type="entry name" value="DHS-like_NAD/FAD-binding_dom"/>
</dbReference>
<feature type="binding site" evidence="3">
    <location>
        <position position="54"/>
    </location>
    <ligand>
        <name>substrate</name>
    </ligand>
</feature>
<organism evidence="6 7">
    <name type="scientific">Pseudobacteriovorax antillogorgiicola</name>
    <dbReference type="NCBI Taxonomy" id="1513793"/>
    <lineage>
        <taxon>Bacteria</taxon>
        <taxon>Pseudomonadati</taxon>
        <taxon>Bdellovibrionota</taxon>
        <taxon>Oligoflexia</taxon>
        <taxon>Oligoflexales</taxon>
        <taxon>Pseudobacteriovoracaceae</taxon>
        <taxon>Pseudobacteriovorax</taxon>
    </lineage>
</organism>
<dbReference type="EMBL" id="FWZT01000011">
    <property type="protein sequence ID" value="SMF36903.1"/>
    <property type="molecule type" value="Genomic_DNA"/>
</dbReference>
<dbReference type="AlphaFoldDB" id="A0A1Y6BZ33"/>
<dbReference type="RefSeq" id="WP_132320165.1">
    <property type="nucleotide sequence ID" value="NZ_FWZT01000011.1"/>
</dbReference>
<dbReference type="PANTHER" id="PTHR11085:SF4">
    <property type="entry name" value="NAD-DEPENDENT PROTEIN DEACYLASE"/>
    <property type="match status" value="1"/>
</dbReference>
<feature type="binding site" evidence="3">
    <location>
        <begin position="199"/>
        <end position="201"/>
    </location>
    <ligand>
        <name>NAD(+)</name>
        <dbReference type="ChEBI" id="CHEBI:57540"/>
    </ligand>
</feature>
<feature type="binding site" evidence="3">
    <location>
        <position position="115"/>
    </location>
    <ligand>
        <name>Zn(2+)</name>
        <dbReference type="ChEBI" id="CHEBI:29105"/>
    </ligand>
</feature>
<sequence length="233" mass="25805">MYHNIVVLTGAGISAESGIKTFRDADGLWENHPIEEVASPEGFAANPSLVYDFYNQRRRQLLDPAIEPNAAHVALADLEADTQVTIITQNVDNLHERAGSSRVWHMHGELMKAKCRSSGRSLEISTDFDEKTVCTCCQKTGTLRPDIVWFGEIPYYLDQIQDILARCDLFVSIGTSGQVYPAAGFVRALEPKVPKIEINTDATAISHSFNRHFVGPASTAVQEFIQVLKSDQL</sequence>
<evidence type="ECO:0000259" key="5">
    <source>
        <dbReference type="PROSITE" id="PS50305"/>
    </source>
</evidence>
<dbReference type="HAMAP" id="MF_01121">
    <property type="entry name" value="Sirtuin_ClassIII"/>
    <property type="match status" value="1"/>
</dbReference>
<dbReference type="PROSITE" id="PS50305">
    <property type="entry name" value="SIRTUIN"/>
    <property type="match status" value="1"/>
</dbReference>
<evidence type="ECO:0000313" key="6">
    <source>
        <dbReference type="EMBL" id="SMF36903.1"/>
    </source>
</evidence>